<protein>
    <recommendedName>
        <fullName evidence="2">2TM domain-containing protein</fullName>
    </recommendedName>
</protein>
<proteinExistence type="predicted"/>
<dbReference type="STRING" id="1774969.AUC69_00130"/>
<evidence type="ECO:0000313" key="4">
    <source>
        <dbReference type="Proteomes" id="UP000094472"/>
    </source>
</evidence>
<evidence type="ECO:0000259" key="2">
    <source>
        <dbReference type="Pfam" id="PF13239"/>
    </source>
</evidence>
<feature type="domain" description="2TM" evidence="2">
    <location>
        <begin position="7"/>
        <end position="56"/>
    </location>
</feature>
<organism evidence="3 4">
    <name type="scientific">Methyloceanibacter superfactus</name>
    <dbReference type="NCBI Taxonomy" id="1774969"/>
    <lineage>
        <taxon>Bacteria</taxon>
        <taxon>Pseudomonadati</taxon>
        <taxon>Pseudomonadota</taxon>
        <taxon>Alphaproteobacteria</taxon>
        <taxon>Hyphomicrobiales</taxon>
        <taxon>Hyphomicrobiaceae</taxon>
        <taxon>Methyloceanibacter</taxon>
    </lineage>
</organism>
<name>A0A1E3W850_9HYPH</name>
<evidence type="ECO:0000313" key="3">
    <source>
        <dbReference type="EMBL" id="ODS01956.1"/>
    </source>
</evidence>
<comment type="caution">
    <text evidence="3">The sequence shown here is derived from an EMBL/GenBank/DDBJ whole genome shotgun (WGS) entry which is preliminary data.</text>
</comment>
<keyword evidence="1" id="KW-0472">Membrane</keyword>
<dbReference type="RefSeq" id="WP_069440362.1">
    <property type="nucleotide sequence ID" value="NZ_LPWF01000002.1"/>
</dbReference>
<dbReference type="EMBL" id="LPWF01000002">
    <property type="protein sequence ID" value="ODS01956.1"/>
    <property type="molecule type" value="Genomic_DNA"/>
</dbReference>
<keyword evidence="4" id="KW-1185">Reference proteome</keyword>
<sequence length="131" mass="14710">MTKDPRVRAFLINFAVYVVVVALLAALNFWRSPDNLWVIWVALGWGIGVAAHGLALLLRKTNRPERVFSDPKVRGFAVHLFAYVAVIALLIVVNLITTPDSWWWYWVALGWGLGLAANAWGVFGRKRARPA</sequence>
<feature type="transmembrane region" description="Helical" evidence="1">
    <location>
        <begin position="78"/>
        <end position="97"/>
    </location>
</feature>
<dbReference type="InterPro" id="IPR025698">
    <property type="entry name" value="2TM_dom"/>
</dbReference>
<dbReference type="OrthoDB" id="5145586at2"/>
<keyword evidence="1" id="KW-0812">Transmembrane</keyword>
<feature type="transmembrane region" description="Helical" evidence="1">
    <location>
        <begin position="7"/>
        <end position="30"/>
    </location>
</feature>
<keyword evidence="1" id="KW-1133">Transmembrane helix</keyword>
<accession>A0A1E3W850</accession>
<reference evidence="3 4" key="1">
    <citation type="journal article" date="2016" name="Environ. Microbiol.">
        <title>New Methyloceanibacter diversity from North Sea sediments includes methanotroph containing solely the soluble methane monooxygenase.</title>
        <authorList>
            <person name="Vekeman B."/>
            <person name="Kerckhof F.M."/>
            <person name="Cremers G."/>
            <person name="de Vos P."/>
            <person name="Vandamme P."/>
            <person name="Boon N."/>
            <person name="Op den Camp H.J."/>
            <person name="Heylen K."/>
        </authorList>
    </citation>
    <scope>NUCLEOTIDE SEQUENCE [LARGE SCALE GENOMIC DNA]</scope>
    <source>
        <strain evidence="3 4">R-67175</strain>
    </source>
</reference>
<feature type="transmembrane region" description="Helical" evidence="1">
    <location>
        <begin position="103"/>
        <end position="123"/>
    </location>
</feature>
<dbReference type="AlphaFoldDB" id="A0A1E3W850"/>
<feature type="domain" description="2TM" evidence="2">
    <location>
        <begin position="73"/>
        <end position="126"/>
    </location>
</feature>
<gene>
    <name evidence="3" type="ORF">AUC69_00130</name>
</gene>
<dbReference type="Proteomes" id="UP000094472">
    <property type="component" value="Unassembled WGS sequence"/>
</dbReference>
<feature type="transmembrane region" description="Helical" evidence="1">
    <location>
        <begin position="36"/>
        <end position="58"/>
    </location>
</feature>
<dbReference type="Pfam" id="PF13239">
    <property type="entry name" value="2TM"/>
    <property type="match status" value="2"/>
</dbReference>
<evidence type="ECO:0000256" key="1">
    <source>
        <dbReference type="SAM" id="Phobius"/>
    </source>
</evidence>